<keyword evidence="4" id="KW-1185">Reference proteome</keyword>
<dbReference type="Pfam" id="PF08845">
    <property type="entry name" value="SymE_toxin"/>
    <property type="match status" value="1"/>
</dbReference>
<feature type="region of interest" description="Disordered" evidence="1">
    <location>
        <begin position="1"/>
        <end position="20"/>
    </location>
</feature>
<organism evidence="3 4">
    <name type="scientific">Dyadobacter arcticus</name>
    <dbReference type="NCBI Taxonomy" id="1078754"/>
    <lineage>
        <taxon>Bacteria</taxon>
        <taxon>Pseudomonadati</taxon>
        <taxon>Bacteroidota</taxon>
        <taxon>Cytophagia</taxon>
        <taxon>Cytophagales</taxon>
        <taxon>Spirosomataceae</taxon>
        <taxon>Dyadobacter</taxon>
    </lineage>
</organism>
<evidence type="ECO:0000313" key="3">
    <source>
        <dbReference type="EMBL" id="NIJ55165.1"/>
    </source>
</evidence>
<dbReference type="EMBL" id="JAASQJ010000004">
    <property type="protein sequence ID" value="NIJ55165.1"/>
    <property type="molecule type" value="Genomic_DNA"/>
</dbReference>
<accession>A0ABX0UU48</accession>
<evidence type="ECO:0000313" key="4">
    <source>
        <dbReference type="Proteomes" id="UP001179181"/>
    </source>
</evidence>
<evidence type="ECO:0000259" key="2">
    <source>
        <dbReference type="Pfam" id="PF08845"/>
    </source>
</evidence>
<dbReference type="Proteomes" id="UP001179181">
    <property type="component" value="Unassembled WGS sequence"/>
</dbReference>
<sequence length="75" mass="8810">MRAKKQEPSPKAVKPKRPEVRSLKIQPKIRQSFYREKFVPEIKLSGEWLRNLGFESGNQVKVTTMQQLLIITPFE</sequence>
<reference evidence="3 4" key="1">
    <citation type="submission" date="2020-03" db="EMBL/GenBank/DDBJ databases">
        <title>Genomic Encyclopedia of Type Strains, Phase IV (KMG-IV): sequencing the most valuable type-strain genomes for metagenomic binning, comparative biology and taxonomic classification.</title>
        <authorList>
            <person name="Goeker M."/>
        </authorList>
    </citation>
    <scope>NUCLEOTIDE SEQUENCE [LARGE SCALE GENOMIC DNA]</scope>
    <source>
        <strain evidence="3 4">DSM 102865</strain>
    </source>
</reference>
<proteinExistence type="predicted"/>
<name>A0ABX0UU48_9BACT</name>
<protein>
    <recommendedName>
        <fullName evidence="2">Toxin SymE-like domain-containing protein</fullName>
    </recommendedName>
</protein>
<dbReference type="InterPro" id="IPR014944">
    <property type="entry name" value="Toxin_SymE-like"/>
</dbReference>
<evidence type="ECO:0000256" key="1">
    <source>
        <dbReference type="SAM" id="MobiDB-lite"/>
    </source>
</evidence>
<comment type="caution">
    <text evidence="3">The sequence shown here is derived from an EMBL/GenBank/DDBJ whole genome shotgun (WGS) entry which is preliminary data.</text>
</comment>
<feature type="domain" description="Toxin SymE-like" evidence="2">
    <location>
        <begin position="37"/>
        <end position="73"/>
    </location>
</feature>
<gene>
    <name evidence="3" type="ORF">FHS68_004352</name>
</gene>
<dbReference type="RefSeq" id="WP_167274528.1">
    <property type="nucleotide sequence ID" value="NZ_JAASQJ010000004.1"/>
</dbReference>